<name>A0A1G2QNI3_9BACT</name>
<gene>
    <name evidence="2" type="ORF">A2117_01985</name>
</gene>
<evidence type="ECO:0008006" key="4">
    <source>
        <dbReference type="Google" id="ProtNLM"/>
    </source>
</evidence>
<evidence type="ECO:0000313" key="3">
    <source>
        <dbReference type="Proteomes" id="UP000179245"/>
    </source>
</evidence>
<dbReference type="Pfam" id="PF07963">
    <property type="entry name" value="N_methyl"/>
    <property type="match status" value="1"/>
</dbReference>
<evidence type="ECO:0000313" key="2">
    <source>
        <dbReference type="EMBL" id="OHA62033.1"/>
    </source>
</evidence>
<sequence>MIQPRFEYKTGFTLVETLVAIVVFTLASGALMSFIVLSYRIYGYTYEQSVAIDEARKGIETMTREIRQAKQGDDGSYPIEKAEDKEFVFYSDIDNDGKTERVRYFLGEVSSGSSTKECVVFSKGGSCSVSFSNFLQGTIKTAQVQISIEGDFGASNEYAEIFADGQKLGNLCQTQCSDCASTWQGTTTYDVTTLATDNSLQFLADATNQVDPACNWQNPNHAMKARFILSWTEELIGLGNEFKKGVTKPIGTPPAYPLGQEEVKNLSYYVRNAPPIFEYFDVNNNKITIYPARLKDTKLMKVYLIINANPDRPPEDFELESFVELRNLKTVP</sequence>
<protein>
    <recommendedName>
        <fullName evidence="4">Prepilin-type N-terminal cleavage/methylation domain-containing protein</fullName>
    </recommendedName>
</protein>
<dbReference type="InterPro" id="IPR012902">
    <property type="entry name" value="N_methyl_site"/>
</dbReference>
<dbReference type="AlphaFoldDB" id="A0A1G2QNI3"/>
<keyword evidence="1" id="KW-1133">Transmembrane helix</keyword>
<dbReference type="STRING" id="1802443.A2117_01985"/>
<keyword evidence="1" id="KW-0812">Transmembrane</keyword>
<proteinExistence type="predicted"/>
<organism evidence="2 3">
    <name type="scientific">Candidatus Wildermuthbacteria bacterium GWA2_46_15</name>
    <dbReference type="NCBI Taxonomy" id="1802443"/>
    <lineage>
        <taxon>Bacteria</taxon>
        <taxon>Candidatus Wildermuthiibacteriota</taxon>
    </lineage>
</organism>
<keyword evidence="1" id="KW-0472">Membrane</keyword>
<dbReference type="NCBIfam" id="TIGR02532">
    <property type="entry name" value="IV_pilin_GFxxxE"/>
    <property type="match status" value="1"/>
</dbReference>
<feature type="transmembrane region" description="Helical" evidence="1">
    <location>
        <begin position="12"/>
        <end position="39"/>
    </location>
</feature>
<reference evidence="2 3" key="1">
    <citation type="journal article" date="2016" name="Nat. Commun.">
        <title>Thousands of microbial genomes shed light on interconnected biogeochemical processes in an aquifer system.</title>
        <authorList>
            <person name="Anantharaman K."/>
            <person name="Brown C.T."/>
            <person name="Hug L.A."/>
            <person name="Sharon I."/>
            <person name="Castelle C.J."/>
            <person name="Probst A.J."/>
            <person name="Thomas B.C."/>
            <person name="Singh A."/>
            <person name="Wilkins M.J."/>
            <person name="Karaoz U."/>
            <person name="Brodie E.L."/>
            <person name="Williams K.H."/>
            <person name="Hubbard S.S."/>
            <person name="Banfield J.F."/>
        </authorList>
    </citation>
    <scope>NUCLEOTIDE SEQUENCE [LARGE SCALE GENOMIC DNA]</scope>
</reference>
<accession>A0A1G2QNI3</accession>
<dbReference type="Proteomes" id="UP000179245">
    <property type="component" value="Unassembled WGS sequence"/>
</dbReference>
<dbReference type="PROSITE" id="PS00409">
    <property type="entry name" value="PROKAR_NTER_METHYL"/>
    <property type="match status" value="1"/>
</dbReference>
<evidence type="ECO:0000256" key="1">
    <source>
        <dbReference type="SAM" id="Phobius"/>
    </source>
</evidence>
<dbReference type="EMBL" id="MHTO01000022">
    <property type="protein sequence ID" value="OHA62033.1"/>
    <property type="molecule type" value="Genomic_DNA"/>
</dbReference>
<comment type="caution">
    <text evidence="2">The sequence shown here is derived from an EMBL/GenBank/DDBJ whole genome shotgun (WGS) entry which is preliminary data.</text>
</comment>